<protein>
    <recommendedName>
        <fullName evidence="3">Integrase catalytic domain-containing protein</fullName>
    </recommendedName>
</protein>
<dbReference type="SUPFAM" id="SSF56672">
    <property type="entry name" value="DNA/RNA polymerases"/>
    <property type="match status" value="1"/>
</dbReference>
<dbReference type="OrthoDB" id="985788at2759"/>
<keyword evidence="1" id="KW-0645">Protease</keyword>
<keyword evidence="1" id="KW-0064">Aspartyl protease</keyword>
<keyword evidence="1" id="KW-0378">Hydrolase</keyword>
<name>A0A8J5Y6D9_9ROSI</name>
<dbReference type="InterPro" id="IPR043502">
    <property type="entry name" value="DNA/RNA_pol_sf"/>
</dbReference>
<dbReference type="PROSITE" id="PS50994">
    <property type="entry name" value="INTEGRASE"/>
    <property type="match status" value="1"/>
</dbReference>
<dbReference type="Pfam" id="PF22936">
    <property type="entry name" value="Pol_BBD"/>
    <property type="match status" value="1"/>
</dbReference>
<dbReference type="InterPro" id="IPR054722">
    <property type="entry name" value="PolX-like_BBD"/>
</dbReference>
<proteinExistence type="predicted"/>
<evidence type="ECO:0000256" key="2">
    <source>
        <dbReference type="SAM" id="MobiDB-lite"/>
    </source>
</evidence>
<dbReference type="SUPFAM" id="SSF53098">
    <property type="entry name" value="Ribonuclease H-like"/>
    <property type="match status" value="1"/>
</dbReference>
<feature type="compositionally biased region" description="Basic and acidic residues" evidence="2">
    <location>
        <begin position="581"/>
        <end position="595"/>
    </location>
</feature>
<dbReference type="Pfam" id="PF00665">
    <property type="entry name" value="rve"/>
    <property type="match status" value="1"/>
</dbReference>
<dbReference type="InterPro" id="IPR013103">
    <property type="entry name" value="RVT_2"/>
</dbReference>
<feature type="domain" description="Integrase catalytic" evidence="3">
    <location>
        <begin position="275"/>
        <end position="441"/>
    </location>
</feature>
<dbReference type="Pfam" id="PF07727">
    <property type="entry name" value="RVT_2"/>
    <property type="match status" value="2"/>
</dbReference>
<feature type="region of interest" description="Disordered" evidence="2">
    <location>
        <begin position="581"/>
        <end position="601"/>
    </location>
</feature>
<comment type="caution">
    <text evidence="4">The sequence shown here is derived from an EMBL/GenBank/DDBJ whole genome shotgun (WGS) entry which is preliminary data.</text>
</comment>
<evidence type="ECO:0000313" key="4">
    <source>
        <dbReference type="EMBL" id="KAG8478633.1"/>
    </source>
</evidence>
<evidence type="ECO:0000256" key="1">
    <source>
        <dbReference type="ARBA" id="ARBA00022750"/>
    </source>
</evidence>
<dbReference type="EMBL" id="JAHUZN010000011">
    <property type="protein sequence ID" value="KAG8478633.1"/>
    <property type="molecule type" value="Genomic_DNA"/>
</dbReference>
<sequence>MVSRASGIQLILLCIRNPVDPALSSLFSFCFFSVRNPTPMGDTENSSKTLHKLRLTKTQLEALHKLLGTPTASGSLAIQGTALTTTHEPITTSWILDSGASDHMTGNLSLFHTYLPCNDHSRIRIADGSYSSVAGMGTVKLTENFSLDKVLLVPNLSYNLLSISKLTKDEKVLVEFSALGCVVQEQESGKMIGTAKVDDGLYIWNKNSSQEGMALSTSKEDSIMLWHRRLGHPNFMYLKKLFPLLFLNKKISSLNCEVCQLSKHTRVPYPLKPYVQSQPFSLIHSDLWGASRVKNITGARWFITFIDDHTRVCWIYLLKEKSEVSRVFQNFHLMIRTQFNSNIHTLRTDNGRGYFNSILSPYLSEQGIIHQSSCPDTPQQNGVSERKNRHLVAVAHALMFTMGVPKYLWGEAVLTACYLINRLPSKVLNFQTPLHTLQKNFPLFRVPNLPTKTFGCKAFVHNHQPNRSKLDPRAHTCVFIGYSPTQKGYKCYSPTLHRMFVSLDVTFFENEPYFSASHLQGKILSEDETLSNLLIIPQDSISPTTTTKPVENPTATVIPVLEPVFPISTVQQQETRVINHTNEEKQPTHSEKQQEKTQGLRVYSRRHQLPETETAVPMPSLPEDCLEEEVSPLSSSIHLPIAQAVLEEIKALEDNGTWEISKLPTGKKTVGCKWIFTTKFKLDGSIDRYKARLVARGFTQTYGLDYEETFAPVAKLNTIRVLLSIAVNLEWPLIQLDVKNAFLNGELNEEVYMDFPPGFEESKGQVCKLKKSLYGLKQSPRAWFNRFAKAMTNDIILTGDDSIEIERLKEFLSLEFQLKDLGNLRYFLGMEVARSKAGISISQRKYVLDLLSEVGLLGCKPAETPMEPNLKLGTDKDGEEVDRGRYQRLVGKLIYLSHTRPDMAFGVSVISQFMHAPREKHLEAAYRILRYLKGTPGKGLHFKKDVNRSIEVYTDADWAGAVNDRRSTSGYCSYVWGNLVTWRSKKQSVVARSSAESEYRALSQGICEGMWLQRLMGELKLSYTKPITLYCDNQAAVSIAHNPVHHDRTKHVEIDRHFITEKINKGEICVSYVPTRQQVADVLTKSLSRKMFEEIMGKLGLINIYTPA</sequence>
<dbReference type="AlphaFoldDB" id="A0A8J5Y6D9"/>
<dbReference type="InterPro" id="IPR001584">
    <property type="entry name" value="Integrase_cat-core"/>
</dbReference>
<dbReference type="PANTHER" id="PTHR11439">
    <property type="entry name" value="GAG-POL-RELATED RETROTRANSPOSON"/>
    <property type="match status" value="1"/>
</dbReference>
<dbReference type="CDD" id="cd09272">
    <property type="entry name" value="RNase_HI_RT_Ty1"/>
    <property type="match status" value="1"/>
</dbReference>
<evidence type="ECO:0000259" key="3">
    <source>
        <dbReference type="PROSITE" id="PS50994"/>
    </source>
</evidence>
<dbReference type="InterPro" id="IPR025724">
    <property type="entry name" value="GAG-pre-integrase_dom"/>
</dbReference>
<dbReference type="InterPro" id="IPR057670">
    <property type="entry name" value="SH3_retrovirus"/>
</dbReference>
<organism evidence="4 5">
    <name type="scientific">Gossypium anomalum</name>
    <dbReference type="NCBI Taxonomy" id="47600"/>
    <lineage>
        <taxon>Eukaryota</taxon>
        <taxon>Viridiplantae</taxon>
        <taxon>Streptophyta</taxon>
        <taxon>Embryophyta</taxon>
        <taxon>Tracheophyta</taxon>
        <taxon>Spermatophyta</taxon>
        <taxon>Magnoliopsida</taxon>
        <taxon>eudicotyledons</taxon>
        <taxon>Gunneridae</taxon>
        <taxon>Pentapetalae</taxon>
        <taxon>rosids</taxon>
        <taxon>malvids</taxon>
        <taxon>Malvales</taxon>
        <taxon>Malvaceae</taxon>
        <taxon>Malvoideae</taxon>
        <taxon>Gossypium</taxon>
    </lineage>
</organism>
<dbReference type="InterPro" id="IPR012337">
    <property type="entry name" value="RNaseH-like_sf"/>
</dbReference>
<evidence type="ECO:0000313" key="5">
    <source>
        <dbReference type="Proteomes" id="UP000701853"/>
    </source>
</evidence>
<dbReference type="Pfam" id="PF25597">
    <property type="entry name" value="SH3_retrovirus"/>
    <property type="match status" value="1"/>
</dbReference>
<gene>
    <name evidence="4" type="ORF">CXB51_028499</name>
</gene>
<accession>A0A8J5Y6D9</accession>
<reference evidence="4 5" key="1">
    <citation type="journal article" date="2021" name="bioRxiv">
        <title>The Gossypium anomalum genome as a resource for cotton improvement and evolutionary analysis of hybrid incompatibility.</title>
        <authorList>
            <person name="Grover C.E."/>
            <person name="Yuan D."/>
            <person name="Arick M.A."/>
            <person name="Miller E.R."/>
            <person name="Hu G."/>
            <person name="Peterson D.G."/>
            <person name="Wendel J.F."/>
            <person name="Udall J.A."/>
        </authorList>
    </citation>
    <scope>NUCLEOTIDE SEQUENCE [LARGE SCALE GENOMIC DNA]</scope>
    <source>
        <strain evidence="4">JFW-Udall</strain>
        <tissue evidence="4">Leaf</tissue>
    </source>
</reference>
<dbReference type="PANTHER" id="PTHR11439:SF504">
    <property type="entry name" value="REVERSE TRANSCRIPTASE TY1_COPIA-TYPE DOMAIN-CONTAINING PROTEIN"/>
    <property type="match status" value="1"/>
</dbReference>
<dbReference type="Proteomes" id="UP000701853">
    <property type="component" value="Chromosome 11"/>
</dbReference>
<dbReference type="GO" id="GO:0003676">
    <property type="term" value="F:nucleic acid binding"/>
    <property type="evidence" value="ECO:0007669"/>
    <property type="project" value="InterPro"/>
</dbReference>
<dbReference type="GO" id="GO:0004190">
    <property type="term" value="F:aspartic-type endopeptidase activity"/>
    <property type="evidence" value="ECO:0007669"/>
    <property type="project" value="UniProtKB-KW"/>
</dbReference>
<dbReference type="GO" id="GO:0015074">
    <property type="term" value="P:DNA integration"/>
    <property type="evidence" value="ECO:0007669"/>
    <property type="project" value="InterPro"/>
</dbReference>
<dbReference type="Gene3D" id="3.30.420.10">
    <property type="entry name" value="Ribonuclease H-like superfamily/Ribonuclease H"/>
    <property type="match status" value="1"/>
</dbReference>
<dbReference type="Pfam" id="PF13976">
    <property type="entry name" value="gag_pre-integrs"/>
    <property type="match status" value="1"/>
</dbReference>
<keyword evidence="5" id="KW-1185">Reference proteome</keyword>
<dbReference type="InterPro" id="IPR036397">
    <property type="entry name" value="RNaseH_sf"/>
</dbReference>